<evidence type="ECO:0000256" key="1">
    <source>
        <dbReference type="SAM" id="MobiDB-lite"/>
    </source>
</evidence>
<name>A0A060WDH5_ONCMY</name>
<evidence type="ECO:0000259" key="2">
    <source>
        <dbReference type="Pfam" id="PF03962"/>
    </source>
</evidence>
<dbReference type="PaxDb" id="8022-A0A060WDH5"/>
<dbReference type="EMBL" id="FR904493">
    <property type="protein sequence ID" value="CDQ65071.1"/>
    <property type="molecule type" value="Genomic_DNA"/>
</dbReference>
<evidence type="ECO:0000313" key="3">
    <source>
        <dbReference type="EMBL" id="CDQ65071.1"/>
    </source>
</evidence>
<accession>A0A060WDH5</accession>
<dbReference type="Pfam" id="PF03962">
    <property type="entry name" value="Mnd1"/>
    <property type="match status" value="1"/>
</dbReference>
<organism evidence="3 4">
    <name type="scientific">Oncorhynchus mykiss</name>
    <name type="common">Rainbow trout</name>
    <name type="synonym">Salmo gairdneri</name>
    <dbReference type="NCBI Taxonomy" id="8022"/>
    <lineage>
        <taxon>Eukaryota</taxon>
        <taxon>Metazoa</taxon>
        <taxon>Chordata</taxon>
        <taxon>Craniata</taxon>
        <taxon>Vertebrata</taxon>
        <taxon>Euteleostomi</taxon>
        <taxon>Actinopterygii</taxon>
        <taxon>Neopterygii</taxon>
        <taxon>Teleostei</taxon>
        <taxon>Protacanthopterygii</taxon>
        <taxon>Salmoniformes</taxon>
        <taxon>Salmonidae</taxon>
        <taxon>Salmoninae</taxon>
        <taxon>Oncorhynchus</taxon>
    </lineage>
</organism>
<protein>
    <recommendedName>
        <fullName evidence="2">Mnd1 HTH domain-containing protein</fullName>
    </recommendedName>
</protein>
<feature type="domain" description="Mnd1 HTH" evidence="2">
    <location>
        <begin position="39"/>
        <end position="98"/>
    </location>
</feature>
<dbReference type="Proteomes" id="UP000193380">
    <property type="component" value="Unassembled WGS sequence"/>
</dbReference>
<reference evidence="3" key="2">
    <citation type="submission" date="2014-03" db="EMBL/GenBank/DDBJ databases">
        <authorList>
            <person name="Genoscope - CEA"/>
        </authorList>
    </citation>
    <scope>NUCLEOTIDE SEQUENCE</scope>
</reference>
<dbReference type="InterPro" id="IPR036390">
    <property type="entry name" value="WH_DNA-bd_sf"/>
</dbReference>
<reference evidence="3" key="1">
    <citation type="journal article" date="2014" name="Nat. Commun.">
        <title>The rainbow trout genome provides novel insights into evolution after whole-genome duplication in vertebrates.</title>
        <authorList>
            <person name="Berthelot C."/>
            <person name="Brunet F."/>
            <person name="Chalopin D."/>
            <person name="Juanchich A."/>
            <person name="Bernard M."/>
            <person name="Noel B."/>
            <person name="Bento P."/>
            <person name="Da Silva C."/>
            <person name="Labadie K."/>
            <person name="Alberti A."/>
            <person name="Aury J.M."/>
            <person name="Louis A."/>
            <person name="Dehais P."/>
            <person name="Bardou P."/>
            <person name="Montfort J."/>
            <person name="Klopp C."/>
            <person name="Cabau C."/>
            <person name="Gaspin C."/>
            <person name="Thorgaard G.H."/>
            <person name="Boussaha M."/>
            <person name="Quillet E."/>
            <person name="Guyomard R."/>
            <person name="Galiana D."/>
            <person name="Bobe J."/>
            <person name="Volff J.N."/>
            <person name="Genet C."/>
            <person name="Wincker P."/>
            <person name="Jaillon O."/>
            <person name="Roest Crollius H."/>
            <person name="Guiguen Y."/>
        </authorList>
    </citation>
    <scope>NUCLEOTIDE SEQUENCE [LARGE SCALE GENOMIC DNA]</scope>
</reference>
<proteinExistence type="predicted"/>
<sequence length="261" mass="30501">MYVPITDCHIIIDLFCFFCIFVLQSKKKGLSLEEKRTRMMEIFFETKEVFQLKDIEKIAPKTKGITPMSVKEVLQSLVDDNMVDCERVGTSNYYWAFPSKALHARKRRLEELDKQHTEEKQRKMSLQQAVDKSKVGREETEERATLLKELQALREKRSHLKAKLEKYRECDPEVIEEMSEYPNCCAHGVDSRCHYTIRGEMSTHLFKIKVSTQILPTSSHCSNCTWIVTAIIYCCNLVHLQNVQCIPNSMLPLQQIQHYCT</sequence>
<dbReference type="AlphaFoldDB" id="A0A060WDH5"/>
<gene>
    <name evidence="3" type="ORF">GSONMT00072525001</name>
</gene>
<dbReference type="InterPro" id="IPR040453">
    <property type="entry name" value="Mnd1_HTH"/>
</dbReference>
<dbReference type="SUPFAM" id="SSF46785">
    <property type="entry name" value="Winged helix' DNA-binding domain"/>
    <property type="match status" value="1"/>
</dbReference>
<dbReference type="STRING" id="8022.A0A060WDH5"/>
<evidence type="ECO:0000313" key="4">
    <source>
        <dbReference type="Proteomes" id="UP000193380"/>
    </source>
</evidence>
<feature type="region of interest" description="Disordered" evidence="1">
    <location>
        <begin position="114"/>
        <end position="137"/>
    </location>
</feature>